<name>A0AAN8S4A9_POLSC</name>
<dbReference type="AlphaFoldDB" id="A0AAN8S4A9"/>
<protein>
    <submittedName>
        <fullName evidence="2">Uncharacterized protein</fullName>
    </submittedName>
</protein>
<feature type="compositionally biased region" description="Low complexity" evidence="1">
    <location>
        <begin position="57"/>
        <end position="81"/>
    </location>
</feature>
<evidence type="ECO:0000256" key="1">
    <source>
        <dbReference type="SAM" id="MobiDB-lite"/>
    </source>
</evidence>
<accession>A0AAN8S4A9</accession>
<comment type="caution">
    <text evidence="2">The sequence shown here is derived from an EMBL/GenBank/DDBJ whole genome shotgun (WGS) entry which is preliminary data.</text>
</comment>
<dbReference type="EMBL" id="JAWJWE010000005">
    <property type="protein sequence ID" value="KAK6634617.1"/>
    <property type="molecule type" value="Genomic_DNA"/>
</dbReference>
<evidence type="ECO:0000313" key="2">
    <source>
        <dbReference type="EMBL" id="KAK6634617.1"/>
    </source>
</evidence>
<feature type="region of interest" description="Disordered" evidence="1">
    <location>
        <begin position="29"/>
        <end position="81"/>
    </location>
</feature>
<dbReference type="Proteomes" id="UP001372834">
    <property type="component" value="Unassembled WGS sequence"/>
</dbReference>
<reference evidence="2 3" key="1">
    <citation type="submission" date="2023-10" db="EMBL/GenBank/DDBJ databases">
        <title>Genomes of two closely related lineages of the louse Polyplax serrata with different host specificities.</title>
        <authorList>
            <person name="Martinu J."/>
            <person name="Tarabai H."/>
            <person name="Stefka J."/>
            <person name="Hypsa V."/>
        </authorList>
    </citation>
    <scope>NUCLEOTIDE SEQUENCE [LARGE SCALE GENOMIC DNA]</scope>
    <source>
        <strain evidence="2">HR10_N</strain>
    </source>
</reference>
<evidence type="ECO:0000313" key="3">
    <source>
        <dbReference type="Proteomes" id="UP001372834"/>
    </source>
</evidence>
<sequence>MFDLEQDSIVYQEAVPYYSNRYHRDRYRYARAPTSHRYPRLSGRSYSNGRSPRCRSPESPSRVRPRSNSSSKSGDRLSSYSHSHRDYYLHVYYSSRFHQVG</sequence>
<gene>
    <name evidence="2" type="ORF">RUM43_012018</name>
</gene>
<organism evidence="2 3">
    <name type="scientific">Polyplax serrata</name>
    <name type="common">Common mouse louse</name>
    <dbReference type="NCBI Taxonomy" id="468196"/>
    <lineage>
        <taxon>Eukaryota</taxon>
        <taxon>Metazoa</taxon>
        <taxon>Ecdysozoa</taxon>
        <taxon>Arthropoda</taxon>
        <taxon>Hexapoda</taxon>
        <taxon>Insecta</taxon>
        <taxon>Pterygota</taxon>
        <taxon>Neoptera</taxon>
        <taxon>Paraneoptera</taxon>
        <taxon>Psocodea</taxon>
        <taxon>Troctomorpha</taxon>
        <taxon>Phthiraptera</taxon>
        <taxon>Anoplura</taxon>
        <taxon>Polyplacidae</taxon>
        <taxon>Polyplax</taxon>
    </lineage>
</organism>
<proteinExistence type="predicted"/>